<sequence length="265" mass="30429">MRAGGPEDCARDVVLRIWPLTGSTGEILNAEMCRAVYARLPQAENRPVPLSARRHLHMAQCQLVQSSSKDLKNFVFSAFVRRGVIVSIVIGIMLMIINYSKYKGRNLPCDKKKGHFRQFGWRGGWLLALYFMNRIGFLGRSSDRFVRIYPDRWSANSRIRSPSLRFPLGRKQTLHWNLPFWRSSVVAPEYAIRRHAHCRLEAGNCARDCMITDCKVYVRLKIRRQLAASDLPIHRLGVKVLAAIPKRTAPAYGDSPYFSLKQKTR</sequence>
<keyword evidence="1" id="KW-0472">Membrane</keyword>
<keyword evidence="1" id="KW-0812">Transmembrane</keyword>
<reference evidence="2" key="1">
    <citation type="submission" date="2021-07" db="EMBL/GenBank/DDBJ databases">
        <title>Complete genome sequence and phylogenomic analysis of the two lytic bacteriophage isolated from terrestrial biotopes of Antarctica.</title>
        <authorList>
            <person name="Holovan V."/>
            <person name="Rabalski L."/>
            <person name="Zlatohurska M."/>
            <person name="Andriichuk O."/>
            <person name="Budzanivska I."/>
            <person name="Shevchenko O."/>
            <person name="Gupalo A."/>
        </authorList>
    </citation>
    <scope>NUCLEOTIDE SEQUENCE</scope>
</reference>
<gene>
    <name evidence="2" type="ORF">uav_175</name>
</gene>
<organism evidence="2 3">
    <name type="scientific">Pseudomonas phage UAVern</name>
    <dbReference type="NCBI Taxonomy" id="2856997"/>
    <lineage>
        <taxon>Viruses</taxon>
        <taxon>Duplodnaviria</taxon>
        <taxon>Heunggongvirae</taxon>
        <taxon>Uroviricota</taxon>
        <taxon>Caudoviricetes</taxon>
        <taxon>Vandenendeviridae</taxon>
        <taxon>Gorskivirinae</taxon>
        <taxon>Uavernvirus</taxon>
        <taxon>Uavernvirus uavern</taxon>
    </lineage>
</organism>
<dbReference type="EMBL" id="MZ605293">
    <property type="protein sequence ID" value="QYW06706.1"/>
    <property type="molecule type" value="Genomic_DNA"/>
</dbReference>
<accession>A0A975UUC9</accession>
<feature type="transmembrane region" description="Helical" evidence="1">
    <location>
        <begin position="119"/>
        <end position="137"/>
    </location>
</feature>
<proteinExistence type="predicted"/>
<dbReference type="Proteomes" id="UP001058093">
    <property type="component" value="Segment"/>
</dbReference>
<feature type="transmembrane region" description="Helical" evidence="1">
    <location>
        <begin position="79"/>
        <end position="99"/>
    </location>
</feature>
<evidence type="ECO:0000313" key="2">
    <source>
        <dbReference type="EMBL" id="QYW06706.1"/>
    </source>
</evidence>
<keyword evidence="3" id="KW-1185">Reference proteome</keyword>
<name>A0A975UUC9_9CAUD</name>
<evidence type="ECO:0000313" key="3">
    <source>
        <dbReference type="Proteomes" id="UP001058093"/>
    </source>
</evidence>
<evidence type="ECO:0000256" key="1">
    <source>
        <dbReference type="SAM" id="Phobius"/>
    </source>
</evidence>
<protein>
    <submittedName>
        <fullName evidence="2">Uncharacterized protein</fullName>
    </submittedName>
</protein>
<keyword evidence="1" id="KW-1133">Transmembrane helix</keyword>